<protein>
    <submittedName>
        <fullName evidence="4">Flocculation protein FLO11-like</fullName>
    </submittedName>
</protein>
<reference evidence="4" key="1">
    <citation type="submission" date="2016-06" db="UniProtKB">
        <authorList>
            <consortium name="WormBaseParasite"/>
        </authorList>
    </citation>
    <scope>IDENTIFICATION</scope>
</reference>
<proteinExistence type="predicted"/>
<accession>A0A183V909</accession>
<dbReference type="AlphaFoldDB" id="A0A183V909"/>
<dbReference type="EMBL" id="UYWY01024259">
    <property type="protein sequence ID" value="VDM48550.1"/>
    <property type="molecule type" value="Genomic_DNA"/>
</dbReference>
<evidence type="ECO:0000256" key="1">
    <source>
        <dbReference type="SAM" id="MobiDB-lite"/>
    </source>
</evidence>
<dbReference type="PANTHER" id="PTHR16206:SF4">
    <property type="entry name" value="PROTEIN LET-99"/>
    <property type="match status" value="1"/>
</dbReference>
<organism evidence="3 4">
    <name type="scientific">Toxocara canis</name>
    <name type="common">Canine roundworm</name>
    <dbReference type="NCBI Taxonomy" id="6265"/>
    <lineage>
        <taxon>Eukaryota</taxon>
        <taxon>Metazoa</taxon>
        <taxon>Ecdysozoa</taxon>
        <taxon>Nematoda</taxon>
        <taxon>Chromadorea</taxon>
        <taxon>Rhabditida</taxon>
        <taxon>Spirurina</taxon>
        <taxon>Ascaridomorpha</taxon>
        <taxon>Ascaridoidea</taxon>
        <taxon>Toxocaridae</taxon>
        <taxon>Toxocara</taxon>
    </lineage>
</organism>
<sequence>MKRKMFCSARSESDFMEHFKENEIYRFCDIAEEKLASTPVLVRRAASFNERYSLGGPNKVEFSQREHKMMPGRFVIPSKMSTSPLAKSRRLSSSHGNLPSMVSPRMFNSTETVISTKVEVDYNLKETEEEEERNLSGRIRQAEKIVDRDSNLVQVTTKPTVGLPPNVVSVANIRTFGKLVQSNTPVSNEERIVRTEQQKEDSTGAVKRNSPVRVVRCPLTECDVCDVWKDAVLSRLRTLLGVASLRGIFEFEFSGYDVKWNCEKVGRRGIVYVKEEDDTLSTYLIAMMRYLSQWPFDRKFADKQYDGFELNVFENVCEHFAKGCPLLPTLLALAILNIVEVIRKRNTAAPMVVSPLIGTDSMPADDVSPLTRYATYSNSVEGQTPSALQVNTEATPRAFMRASHARNSAAATQSRRPIHPRLEDGSSRASVMSPFALPTESTTSESSRIKLKEYESVLARLPGLHHSPELLERMRELATAVKTPPLRVTSISSSSLFKTPKLGLSPLVAGIAREDESDLIWCVALILLTIPPPTRRRLHFLVRFMQRVCKNHCLHLDTHRENRYVVSCFPITGVTGVEI</sequence>
<feature type="compositionally biased region" description="Polar residues" evidence="1">
    <location>
        <begin position="405"/>
        <end position="415"/>
    </location>
</feature>
<feature type="region of interest" description="Disordered" evidence="1">
    <location>
        <begin position="405"/>
        <end position="426"/>
    </location>
</feature>
<reference evidence="2 3" key="2">
    <citation type="submission" date="2018-11" db="EMBL/GenBank/DDBJ databases">
        <authorList>
            <consortium name="Pathogen Informatics"/>
        </authorList>
    </citation>
    <scope>NUCLEOTIDE SEQUENCE [LARGE SCALE GENOMIC DNA]</scope>
</reference>
<dbReference type="Proteomes" id="UP000050794">
    <property type="component" value="Unassembled WGS sequence"/>
</dbReference>
<dbReference type="WBParaSite" id="TCNE_0001723001-mRNA-1">
    <property type="protein sequence ID" value="TCNE_0001723001-mRNA-1"/>
    <property type="gene ID" value="TCNE_0001723001"/>
</dbReference>
<name>A0A183V909_TOXCA</name>
<evidence type="ECO:0000313" key="3">
    <source>
        <dbReference type="Proteomes" id="UP000050794"/>
    </source>
</evidence>
<dbReference type="PANTHER" id="PTHR16206">
    <property type="entry name" value="DEP DOMAIN-CONTAINING"/>
    <property type="match status" value="1"/>
</dbReference>
<keyword evidence="3" id="KW-1185">Reference proteome</keyword>
<evidence type="ECO:0000313" key="4">
    <source>
        <dbReference type="WBParaSite" id="TCNE_0001723001-mRNA-1"/>
    </source>
</evidence>
<evidence type="ECO:0000313" key="2">
    <source>
        <dbReference type="EMBL" id="VDM48550.1"/>
    </source>
</evidence>
<gene>
    <name evidence="2" type="ORF">TCNE_LOCUS17229</name>
</gene>